<evidence type="ECO:0000259" key="6">
    <source>
        <dbReference type="Pfam" id="PF03470"/>
    </source>
</evidence>
<organism evidence="7 8">
    <name type="scientific">Asparagus officinalis</name>
    <name type="common">Garden asparagus</name>
    <dbReference type="NCBI Taxonomy" id="4686"/>
    <lineage>
        <taxon>Eukaryota</taxon>
        <taxon>Viridiplantae</taxon>
        <taxon>Streptophyta</taxon>
        <taxon>Embryophyta</taxon>
        <taxon>Tracheophyta</taxon>
        <taxon>Spermatophyta</taxon>
        <taxon>Magnoliopsida</taxon>
        <taxon>Liliopsida</taxon>
        <taxon>Asparagales</taxon>
        <taxon>Asparagaceae</taxon>
        <taxon>Asparagoideae</taxon>
        <taxon>Asparagus</taxon>
    </lineage>
</organism>
<dbReference type="Gramene" id="ONK76933">
    <property type="protein sequence ID" value="ONK76933"/>
    <property type="gene ID" value="A4U43_C02F1390"/>
</dbReference>
<dbReference type="AlphaFoldDB" id="A0A5P1FGT7"/>
<feature type="coiled-coil region" evidence="3">
    <location>
        <begin position="251"/>
        <end position="488"/>
    </location>
</feature>
<feature type="domain" description="Factor of DNA methylation 1-5/IDN2" evidence="5">
    <location>
        <begin position="842"/>
        <end position="970"/>
    </location>
</feature>
<feature type="domain" description="Zinc finger-XS" evidence="6">
    <location>
        <begin position="43"/>
        <end position="82"/>
    </location>
</feature>
<dbReference type="EMBL" id="CM007382">
    <property type="protein sequence ID" value="ONK76933.1"/>
    <property type="molecule type" value="Genomic_DNA"/>
</dbReference>
<name>A0A5P1FGT7_ASPOF</name>
<evidence type="ECO:0000256" key="1">
    <source>
        <dbReference type="ARBA" id="ARBA00023054"/>
    </source>
</evidence>
<evidence type="ECO:0000256" key="2">
    <source>
        <dbReference type="ARBA" id="ARBA00023158"/>
    </source>
</evidence>
<evidence type="ECO:0000256" key="3">
    <source>
        <dbReference type="SAM" id="Coils"/>
    </source>
</evidence>
<feature type="domain" description="Factor of DNA methylation 1-5/IDN2" evidence="5">
    <location>
        <begin position="496"/>
        <end position="625"/>
    </location>
</feature>
<evidence type="ECO:0000313" key="8">
    <source>
        <dbReference type="Proteomes" id="UP000243459"/>
    </source>
</evidence>
<dbReference type="InterPro" id="IPR005381">
    <property type="entry name" value="Znf-XS_domain"/>
</dbReference>
<dbReference type="InterPro" id="IPR038588">
    <property type="entry name" value="XS_domain_sf"/>
</dbReference>
<dbReference type="Proteomes" id="UP000243459">
    <property type="component" value="Chromosome 2"/>
</dbReference>
<dbReference type="CDD" id="cd12266">
    <property type="entry name" value="RRM_like_XS"/>
    <property type="match status" value="1"/>
</dbReference>
<keyword evidence="2" id="KW-0943">RNA-mediated gene silencing</keyword>
<accession>A0A5P1FGT7</accession>
<dbReference type="PANTHER" id="PTHR21596:SF3">
    <property type="entry name" value="FACTOR OF DNA METHYLATION 1-RELATED"/>
    <property type="match status" value="1"/>
</dbReference>
<dbReference type="Gene3D" id="3.30.70.2890">
    <property type="entry name" value="XS domain"/>
    <property type="match status" value="1"/>
</dbReference>
<dbReference type="OMA" id="FPNQEAE"/>
<evidence type="ECO:0000313" key="7">
    <source>
        <dbReference type="EMBL" id="ONK76933.1"/>
    </source>
</evidence>
<dbReference type="Pfam" id="PF03468">
    <property type="entry name" value="XS"/>
    <property type="match status" value="1"/>
</dbReference>
<proteinExistence type="predicted"/>
<reference evidence="8" key="1">
    <citation type="journal article" date="2017" name="Nat. Commun.">
        <title>The asparagus genome sheds light on the origin and evolution of a young Y chromosome.</title>
        <authorList>
            <person name="Harkess A."/>
            <person name="Zhou J."/>
            <person name="Xu C."/>
            <person name="Bowers J.E."/>
            <person name="Van der Hulst R."/>
            <person name="Ayyampalayam S."/>
            <person name="Mercati F."/>
            <person name="Riccardi P."/>
            <person name="McKain M.R."/>
            <person name="Kakrana A."/>
            <person name="Tang H."/>
            <person name="Ray J."/>
            <person name="Groenendijk J."/>
            <person name="Arikit S."/>
            <person name="Mathioni S.M."/>
            <person name="Nakano M."/>
            <person name="Shan H."/>
            <person name="Telgmann-Rauber A."/>
            <person name="Kanno A."/>
            <person name="Yue Z."/>
            <person name="Chen H."/>
            <person name="Li W."/>
            <person name="Chen Y."/>
            <person name="Xu X."/>
            <person name="Zhang Y."/>
            <person name="Luo S."/>
            <person name="Chen H."/>
            <person name="Gao J."/>
            <person name="Mao Z."/>
            <person name="Pires J.C."/>
            <person name="Luo M."/>
            <person name="Kudrna D."/>
            <person name="Wing R.A."/>
            <person name="Meyers B.C."/>
            <person name="Yi K."/>
            <person name="Kong H."/>
            <person name="Lavrijsen P."/>
            <person name="Sunseri F."/>
            <person name="Falavigna A."/>
            <person name="Ye Y."/>
            <person name="Leebens-Mack J.H."/>
            <person name="Chen G."/>
        </authorList>
    </citation>
    <scope>NUCLEOTIDE SEQUENCE [LARGE SCALE GENOMIC DNA]</scope>
    <source>
        <strain evidence="8">cv. DH0086</strain>
    </source>
</reference>
<dbReference type="GO" id="GO:0080188">
    <property type="term" value="P:gene silencing by siRNA-directed DNA methylation"/>
    <property type="evidence" value="ECO:0007669"/>
    <property type="project" value="InterPro"/>
</dbReference>
<sequence length="980" mass="113627">MDYSSGEASDASDSDIEDSVAKSYMYLRTKELKVKFSESVYRCPFCVGKKKQDYQYKDLLQHASGIGASNRKAKLKADHQALEKFLKNDLVDSAGPSLQLMVIEPPKQKEDKFVWPWMGIIVNVPTEFKDGRYVAESGTRLKEQLSRFNPVKVHAIWTHRGHTGNAVVDFSKDWGGFKDAMAFENHFESERFGKKDWQRNRHRGFDIYGWVARSDDYESSGPIGEHLRKNVDLKTVSDLSNEENRRTGELVANLASEIEAKTKHLHELECKYNQTTMSLDKMMAEKERLQQAHNREIEKMQEENRNHSHRIFRENKKLKSELNCKLEELASRKKQLDQLAARNVIDRRKLEDEKKKNELKNNSLQMATQQKADEDVLSLLKKQEDEKKGAFNKIIQLEKQLDHIHKMELEIQQLRSNIQVMKHMGDEEDAALKKKVNEMDEELKDKVEEMEALEDLNQTLVVKERRANDELQEARKELIHNLKEMSSNSCALIGIKRMGEICAKAFHIACKERFPGGDVEIKTAEYCSKWQDELKNREWHPFKVIAVDGKHQEVIKEDDEKLQALKNELGDGVYGAVTTALLEMNEYNPSGRYTISELWNFKESRRATLKEGIAHVMRQLKTLKRFPQFPRSSSQLLWDFLCGKASALSPRFPVFPVTLPVNTGCFMAGEEICKLNKLVLRLVHEVDVKNKQLIELKHKYNGVNSAHAQAMEEKEMRKMLSIVHHYSLQKEKLKLELESLRKELEHQKEEAERIQVQLDFEPMEAENKIEEVKGTTKVKSHQIIGADDLDQHDTAESYHQETVNALIRKERASNSELQDARKALIKGLEDLYCHHRSSVWLKRIGELNVKPFRDACLQRFTNGEADTKAAELCSLWQEKIKDSRWHPFKIVTIDGKPQEIIKDDDENLKSLRNDWGEDVYNAVAMSLLEVLEHNPSGGYACSELWNFKENRKASLKEVIEHLLKQVKTRKASKRRKRQLS</sequence>
<dbReference type="PANTHER" id="PTHR21596">
    <property type="entry name" value="RIBONUCLEASE P SUBUNIT P38"/>
    <property type="match status" value="1"/>
</dbReference>
<dbReference type="InterPro" id="IPR005379">
    <property type="entry name" value="FDM1-5/IDN2_XH"/>
</dbReference>
<protein>
    <recommendedName>
        <fullName evidence="9">Factor of DNA methylation 1-5/IDN2 domain-containing protein</fullName>
    </recommendedName>
</protein>
<dbReference type="Pfam" id="PF03470">
    <property type="entry name" value="zf-XS"/>
    <property type="match status" value="1"/>
</dbReference>
<dbReference type="InterPro" id="IPR005380">
    <property type="entry name" value="XS_domain"/>
</dbReference>
<keyword evidence="1 3" id="KW-0175">Coiled coil</keyword>
<gene>
    <name evidence="7" type="ORF">A4U43_C02F1390</name>
</gene>
<feature type="coiled-coil region" evidence="3">
    <location>
        <begin position="723"/>
        <end position="761"/>
    </location>
</feature>
<evidence type="ECO:0000259" key="4">
    <source>
        <dbReference type="Pfam" id="PF03468"/>
    </source>
</evidence>
<dbReference type="InterPro" id="IPR045177">
    <property type="entry name" value="FDM1-5/IDN2"/>
</dbReference>
<evidence type="ECO:0008006" key="9">
    <source>
        <dbReference type="Google" id="ProtNLM"/>
    </source>
</evidence>
<evidence type="ECO:0000259" key="5">
    <source>
        <dbReference type="Pfam" id="PF03469"/>
    </source>
</evidence>
<keyword evidence="8" id="KW-1185">Reference proteome</keyword>
<dbReference type="Pfam" id="PF03469">
    <property type="entry name" value="XH"/>
    <property type="match status" value="2"/>
</dbReference>
<feature type="domain" description="XS" evidence="4">
    <location>
        <begin position="110"/>
        <end position="219"/>
    </location>
</feature>